<name>A0A371BK34_9SPHN</name>
<gene>
    <name evidence="3" type="ORF">DXH95_09190</name>
</gene>
<feature type="transmembrane region" description="Helical" evidence="1">
    <location>
        <begin position="44"/>
        <end position="63"/>
    </location>
</feature>
<reference evidence="4" key="1">
    <citation type="submission" date="2018-08" db="EMBL/GenBank/DDBJ databases">
        <authorList>
            <person name="Kim S.-J."/>
            <person name="Jung G.-Y."/>
        </authorList>
    </citation>
    <scope>NUCLEOTIDE SEQUENCE [LARGE SCALE GENOMIC DNA]</scope>
    <source>
        <strain evidence="4">GY_G</strain>
    </source>
</reference>
<keyword evidence="4" id="KW-1185">Reference proteome</keyword>
<organism evidence="3 4">
    <name type="scientific">Sphingorhabdus pulchriflava</name>
    <dbReference type="NCBI Taxonomy" id="2292257"/>
    <lineage>
        <taxon>Bacteria</taxon>
        <taxon>Pseudomonadati</taxon>
        <taxon>Pseudomonadota</taxon>
        <taxon>Alphaproteobacteria</taxon>
        <taxon>Sphingomonadales</taxon>
        <taxon>Sphingomonadaceae</taxon>
        <taxon>Sphingorhabdus</taxon>
    </lineage>
</organism>
<dbReference type="PANTHER" id="PTHR33741:SF5">
    <property type="entry name" value="TRANSMEMBRANE PROTEIN DDB_G0269096-RELATED"/>
    <property type="match status" value="1"/>
</dbReference>
<dbReference type="OrthoDB" id="9811720at2"/>
<evidence type="ECO:0000259" key="2">
    <source>
        <dbReference type="Pfam" id="PF04982"/>
    </source>
</evidence>
<evidence type="ECO:0000313" key="3">
    <source>
        <dbReference type="EMBL" id="RDV07940.1"/>
    </source>
</evidence>
<accession>A0A371BK34</accession>
<dbReference type="PANTHER" id="PTHR33741">
    <property type="entry name" value="TRANSMEMBRANE PROTEIN DDB_G0269096-RELATED"/>
    <property type="match status" value="1"/>
</dbReference>
<dbReference type="Proteomes" id="UP000263833">
    <property type="component" value="Unassembled WGS sequence"/>
</dbReference>
<comment type="caution">
    <text evidence="3">The sequence shown here is derived from an EMBL/GenBank/DDBJ whole genome shotgun (WGS) entry which is preliminary data.</text>
</comment>
<evidence type="ECO:0000313" key="4">
    <source>
        <dbReference type="Proteomes" id="UP000263833"/>
    </source>
</evidence>
<dbReference type="AlphaFoldDB" id="A0A371BK34"/>
<dbReference type="EMBL" id="QRGP01000001">
    <property type="protein sequence ID" value="RDV07940.1"/>
    <property type="molecule type" value="Genomic_DNA"/>
</dbReference>
<dbReference type="InterPro" id="IPR058581">
    <property type="entry name" value="TM_HPP"/>
</dbReference>
<keyword evidence="1" id="KW-0812">Transmembrane</keyword>
<keyword evidence="1" id="KW-0472">Membrane</keyword>
<evidence type="ECO:0000256" key="1">
    <source>
        <dbReference type="SAM" id="Phobius"/>
    </source>
</evidence>
<protein>
    <submittedName>
        <fullName evidence="3">HPP family protein</fullName>
    </submittedName>
</protein>
<feature type="domain" description="HPP transmembrane region" evidence="2">
    <location>
        <begin position="13"/>
        <end position="167"/>
    </location>
</feature>
<dbReference type="Pfam" id="PF04982">
    <property type="entry name" value="TM_HPP"/>
    <property type="match status" value="1"/>
</dbReference>
<proteinExistence type="predicted"/>
<keyword evidence="1" id="KW-1133">Transmembrane helix</keyword>
<dbReference type="InterPro" id="IPR007065">
    <property type="entry name" value="HPP"/>
</dbReference>
<sequence>MRLFVPLLAGASLRDRSGAAAGAAFGVLVAALTGMLVRYAFPDFPFLVAPIGASAVLVFAVPASPLAQPWPVFGGNVVSGSVAVAVAHAIPDPALAVGLAVGLAIMGMSILRCLHPPGGAVAITAILGGDAIVKAGFAYPVTLVAANSAALLAMGWVYHRFSQHSYPHRPEPVIETPILSGLLRADIDQAIAESGETFDIDLDDLENLLLRAEAISAERQRSESGSDYSI</sequence>
<feature type="transmembrane region" description="Helical" evidence="1">
    <location>
        <begin position="136"/>
        <end position="158"/>
    </location>
</feature>